<dbReference type="AlphaFoldDB" id="K2H2F0"/>
<dbReference type="SUPFAM" id="SSF53335">
    <property type="entry name" value="S-adenosyl-L-methionine-dependent methyltransferases"/>
    <property type="match status" value="1"/>
</dbReference>
<keyword evidence="1 4" id="KW-0489">Methyltransferase</keyword>
<protein>
    <submittedName>
        <fullName evidence="6">23S rRNA m(5)U-1939 methyltransferase</fullName>
    </submittedName>
</protein>
<proteinExistence type="inferred from homology"/>
<dbReference type="PROSITE" id="PS01231">
    <property type="entry name" value="TRMA_2"/>
    <property type="match status" value="1"/>
</dbReference>
<dbReference type="EMBL" id="AMFJ01000052">
    <property type="protein sequence ID" value="EKE30045.1"/>
    <property type="molecule type" value="Genomic_DNA"/>
</dbReference>
<dbReference type="InterPro" id="IPR030391">
    <property type="entry name" value="MeTrfase_TrmA_CS"/>
</dbReference>
<dbReference type="Gene3D" id="3.40.50.150">
    <property type="entry name" value="Vaccinia Virus protein VP39"/>
    <property type="match status" value="1"/>
</dbReference>
<dbReference type="InterPro" id="IPR010280">
    <property type="entry name" value="U5_MeTrfase_fam"/>
</dbReference>
<evidence type="ECO:0000256" key="3">
    <source>
        <dbReference type="ARBA" id="ARBA00022691"/>
    </source>
</evidence>
<dbReference type="PANTHER" id="PTHR11061:SF30">
    <property type="entry name" value="TRNA (URACIL(54)-C(5))-METHYLTRANSFERASE"/>
    <property type="match status" value="1"/>
</dbReference>
<dbReference type="PROSITE" id="PS51687">
    <property type="entry name" value="SAM_MT_RNA_M5U"/>
    <property type="match status" value="1"/>
</dbReference>
<dbReference type="InterPro" id="IPR029063">
    <property type="entry name" value="SAM-dependent_MTases_sf"/>
</dbReference>
<comment type="caution">
    <text evidence="6">The sequence shown here is derived from an EMBL/GenBank/DDBJ whole genome shotgun (WGS) entry which is preliminary data.</text>
</comment>
<dbReference type="GO" id="GO:0001510">
    <property type="term" value="P:RNA methylation"/>
    <property type="evidence" value="ECO:0007669"/>
    <property type="project" value="UniProtKB-ARBA"/>
</dbReference>
<feature type="binding site" evidence="4">
    <location>
        <position position="304"/>
    </location>
    <ligand>
        <name>S-adenosyl-L-methionine</name>
        <dbReference type="ChEBI" id="CHEBI:59789"/>
    </ligand>
</feature>
<organism evidence="6">
    <name type="scientific">uncultured bacterium</name>
    <name type="common">gcode 4</name>
    <dbReference type="NCBI Taxonomy" id="1234023"/>
    <lineage>
        <taxon>Bacteria</taxon>
        <taxon>environmental samples</taxon>
    </lineage>
</organism>
<keyword evidence="3 4" id="KW-0949">S-adenosyl-L-methionine</keyword>
<evidence type="ECO:0000256" key="1">
    <source>
        <dbReference type="ARBA" id="ARBA00022603"/>
    </source>
</evidence>
<keyword evidence="2 4" id="KW-0808">Transferase</keyword>
<evidence type="ECO:0000313" key="6">
    <source>
        <dbReference type="EMBL" id="EKE30045.1"/>
    </source>
</evidence>
<feature type="binding site" evidence="4">
    <location>
        <position position="358"/>
    </location>
    <ligand>
        <name>S-adenosyl-L-methionine</name>
        <dbReference type="ChEBI" id="CHEBI:59789"/>
    </ligand>
</feature>
<accession>K2H2F0</accession>
<dbReference type="FunFam" id="3.40.50.150:FF:000009">
    <property type="entry name" value="23S rRNA (Uracil(1939)-C(5))-methyltransferase RlmD"/>
    <property type="match status" value="1"/>
</dbReference>
<feature type="binding site" evidence="4">
    <location>
        <position position="406"/>
    </location>
    <ligand>
        <name>S-adenosyl-L-methionine</name>
        <dbReference type="ChEBI" id="CHEBI:59789"/>
    </ligand>
</feature>
<dbReference type="GO" id="GO:0008173">
    <property type="term" value="F:RNA methyltransferase activity"/>
    <property type="evidence" value="ECO:0007669"/>
    <property type="project" value="InterPro"/>
</dbReference>
<dbReference type="PANTHER" id="PTHR11061">
    <property type="entry name" value="RNA M5U METHYLTRANSFERASE"/>
    <property type="match status" value="1"/>
</dbReference>
<dbReference type="CDD" id="cd02440">
    <property type="entry name" value="AdoMet_MTases"/>
    <property type="match status" value="1"/>
</dbReference>
<evidence type="ECO:0000256" key="5">
    <source>
        <dbReference type="PROSITE-ProRule" id="PRU10015"/>
    </source>
</evidence>
<dbReference type="GO" id="GO:0008757">
    <property type="term" value="F:S-adenosylmethionine-dependent methyltransferase activity"/>
    <property type="evidence" value="ECO:0007669"/>
    <property type="project" value="UniProtKB-ARBA"/>
</dbReference>
<dbReference type="NCBIfam" id="TIGR00479">
    <property type="entry name" value="rumA"/>
    <property type="match status" value="1"/>
</dbReference>
<feature type="active site" description="Nucleophile" evidence="4">
    <location>
        <position position="433"/>
    </location>
</feature>
<sequence length="477" mass="56369">MQKGTILENIKIEKLIFGWKALWFAPDGKKIIISGWVIPGSVINLRILKNRKNYYEGQMLDEVQKSPLEQKLPDHFQVYGGCKWLPINHDVQLEIKQEQVREAFNHLKEHVTDAVFHPIVASPEIYGYRNKVEFSWGKYISDREWVHDEFRFWFHKQGEFDRIIDCTFCVLADDEINEIFKKVDKFSRESGLPTYDPKRQEWFWRHFVVRKSKHVSEIMIIFSVNDAYLASKWSGIIEKFSKDLKWFTDRLTKEHPNIKSIYYLKNNWKADIVTWEFGLYFWVPTIRESILGKTFEINPKSFFQTNSLGAEKLYQIAIEMAKKWKDEMKWETMLDLYAGTGTLWIIFSPYFKKVYSVELVKEASEDGKRNAKLNWINNIEFVNAKVENFLKDFSEKKGNADLLVIDPPRDGMHPDALPNIVNFDAKVMVYVSCNPSTLARDLDYIVKNSQYKITDVTPVDMFPHTHHIETVVRLEKF</sequence>
<reference evidence="6" key="1">
    <citation type="journal article" date="2012" name="Science">
        <title>Fermentation, hydrogen, and sulfur metabolism in multiple uncultivated bacterial phyla.</title>
        <authorList>
            <person name="Wrighton K.C."/>
            <person name="Thomas B.C."/>
            <person name="Sharon I."/>
            <person name="Miller C.S."/>
            <person name="Castelle C.J."/>
            <person name="VerBerkmoes N.C."/>
            <person name="Wilkins M.J."/>
            <person name="Hettich R.L."/>
            <person name="Lipton M.S."/>
            <person name="Williams K.H."/>
            <person name="Long P.E."/>
            <person name="Banfield J.F."/>
        </authorList>
    </citation>
    <scope>NUCLEOTIDE SEQUENCE [LARGE SCALE GENOMIC DNA]</scope>
</reference>
<dbReference type="Pfam" id="PF05958">
    <property type="entry name" value="tRNA_U5-meth_tr"/>
    <property type="match status" value="1"/>
</dbReference>
<evidence type="ECO:0000256" key="2">
    <source>
        <dbReference type="ARBA" id="ARBA00022679"/>
    </source>
</evidence>
<comment type="similarity">
    <text evidence="4">Belongs to the class I-like SAM-binding methyltransferase superfamily. RNA M5U methyltransferase family.</text>
</comment>
<name>K2H2F0_9BACT</name>
<gene>
    <name evidence="6" type="ORF">ACD_2C00052G0006</name>
</gene>
<dbReference type="GO" id="GO:0006396">
    <property type="term" value="P:RNA processing"/>
    <property type="evidence" value="ECO:0007669"/>
    <property type="project" value="InterPro"/>
</dbReference>
<dbReference type="PROSITE" id="PS01230">
    <property type="entry name" value="TRMA_1"/>
    <property type="match status" value="1"/>
</dbReference>
<dbReference type="Gene3D" id="2.40.50.1070">
    <property type="match status" value="1"/>
</dbReference>
<feature type="active site" evidence="5">
    <location>
        <position position="433"/>
    </location>
</feature>
<dbReference type="InterPro" id="IPR030390">
    <property type="entry name" value="MeTrfase_TrmA_AS"/>
</dbReference>
<feature type="binding site" evidence="4">
    <location>
        <position position="337"/>
    </location>
    <ligand>
        <name>S-adenosyl-L-methionine</name>
        <dbReference type="ChEBI" id="CHEBI:59789"/>
    </ligand>
</feature>
<evidence type="ECO:0000256" key="4">
    <source>
        <dbReference type="PROSITE-ProRule" id="PRU01024"/>
    </source>
</evidence>